<dbReference type="PROSITE" id="PS00163">
    <property type="entry name" value="FUMARATE_LYASES"/>
    <property type="match status" value="1"/>
</dbReference>
<organism evidence="5 6">
    <name type="scientific">Kineococcus aurantiacus</name>
    <dbReference type="NCBI Taxonomy" id="37633"/>
    <lineage>
        <taxon>Bacteria</taxon>
        <taxon>Bacillati</taxon>
        <taxon>Actinomycetota</taxon>
        <taxon>Actinomycetes</taxon>
        <taxon>Kineosporiales</taxon>
        <taxon>Kineosporiaceae</taxon>
        <taxon>Kineococcus</taxon>
    </lineage>
</organism>
<feature type="region of interest" description="Disordered" evidence="3">
    <location>
        <begin position="218"/>
        <end position="237"/>
    </location>
</feature>
<evidence type="ECO:0000256" key="1">
    <source>
        <dbReference type="ARBA" id="ARBA00023239"/>
    </source>
</evidence>
<dbReference type="InterPro" id="IPR020557">
    <property type="entry name" value="Fumarate_lyase_CS"/>
</dbReference>
<keyword evidence="1" id="KW-0456">Lyase</keyword>
<dbReference type="PRINTS" id="PR00149">
    <property type="entry name" value="FUMRATELYASE"/>
</dbReference>
<keyword evidence="5" id="KW-0413">Isomerase</keyword>
<evidence type="ECO:0000256" key="3">
    <source>
        <dbReference type="SAM" id="MobiDB-lite"/>
    </source>
</evidence>
<comment type="caution">
    <text evidence="5">The sequence shown here is derived from an EMBL/GenBank/DDBJ whole genome shotgun (WGS) entry which is preliminary data.</text>
</comment>
<dbReference type="Gene3D" id="1.20.200.10">
    <property type="entry name" value="Fumarase/aspartase (Central domain)"/>
    <property type="match status" value="1"/>
</dbReference>
<dbReference type="PANTHER" id="PTHR43172">
    <property type="entry name" value="ADENYLOSUCCINATE LYASE"/>
    <property type="match status" value="1"/>
</dbReference>
<proteinExistence type="inferred from homology"/>
<dbReference type="GO" id="GO:0047472">
    <property type="term" value="F:3-carboxy-cis,cis-muconate cycloisomerase activity"/>
    <property type="evidence" value="ECO:0007669"/>
    <property type="project" value="UniProtKB-EC"/>
</dbReference>
<feature type="domain" description="Fumarate lyase N-terminal" evidence="4">
    <location>
        <begin position="62"/>
        <end position="249"/>
    </location>
</feature>
<keyword evidence="6" id="KW-1185">Reference proteome</keyword>
<dbReference type="SUPFAM" id="SSF48557">
    <property type="entry name" value="L-aspartase-like"/>
    <property type="match status" value="1"/>
</dbReference>
<dbReference type="InterPro" id="IPR022761">
    <property type="entry name" value="Fumarate_lyase_N"/>
</dbReference>
<sequence length="325" mass="33704">MSELFRPGDHRAGATFSGSALRAALVAVESAWAGTDLTDPGDALDVEAGGNPVIPLVWALARANPGVDVHTGLTSQDVLDTALVLLLREAVRQVRGHLDRAVAAADALTAAHGQRPAIARTLTQWALPVTLAHRFGSWRTGLGTASAELGALTFPVQCGGPVGTRSDRRDLAARLDLADGPSWHTHRRPVTRAGDALVAAVDACGHVARDVLTLSRPEVGELSEGSGGGSSSMPHKANPALSTLVRSAAIVTPHLGAALHSAAADQVDERADGAWHAEWDTLRLLARRTVVATAQTADLLAGLRVHPDRVAANLAAAERLRGGDA</sequence>
<gene>
    <name evidence="5" type="ORF">BJ968_003214</name>
</gene>
<dbReference type="InterPro" id="IPR000362">
    <property type="entry name" value="Fumarate_lyase_fam"/>
</dbReference>
<comment type="similarity">
    <text evidence="2">Belongs to the class-II fumarase/aspartase family.</text>
</comment>
<dbReference type="EC" id="5.5.1.2" evidence="5"/>
<evidence type="ECO:0000313" key="5">
    <source>
        <dbReference type="EMBL" id="NYD23674.1"/>
    </source>
</evidence>
<name>A0A7Y9DN50_9ACTN</name>
<dbReference type="EMBL" id="JACCBB010000001">
    <property type="protein sequence ID" value="NYD23674.1"/>
    <property type="molecule type" value="Genomic_DNA"/>
</dbReference>
<dbReference type="PANTHER" id="PTHR43172:SF2">
    <property type="entry name" value="ADENYLOSUCCINATE LYASE C-TERMINAL DOMAIN-CONTAINING PROTEIN"/>
    <property type="match status" value="1"/>
</dbReference>
<dbReference type="Proteomes" id="UP000521922">
    <property type="component" value="Unassembled WGS sequence"/>
</dbReference>
<dbReference type="GO" id="GO:0016829">
    <property type="term" value="F:lyase activity"/>
    <property type="evidence" value="ECO:0007669"/>
    <property type="project" value="UniProtKB-KW"/>
</dbReference>
<evidence type="ECO:0000259" key="4">
    <source>
        <dbReference type="Pfam" id="PF00206"/>
    </source>
</evidence>
<protein>
    <submittedName>
        <fullName evidence="5">3-carboxy-cis,cis-muconate cycloisomerase</fullName>
        <ecNumber evidence="5">5.5.1.2</ecNumber>
    </submittedName>
</protein>
<accession>A0A7Y9DN50</accession>
<evidence type="ECO:0000313" key="6">
    <source>
        <dbReference type="Proteomes" id="UP000521922"/>
    </source>
</evidence>
<dbReference type="RefSeq" id="WP_179753564.1">
    <property type="nucleotide sequence ID" value="NZ_BAAAGN010000025.1"/>
</dbReference>
<reference evidence="5 6" key="1">
    <citation type="submission" date="2020-07" db="EMBL/GenBank/DDBJ databases">
        <title>Sequencing the genomes of 1000 actinobacteria strains.</title>
        <authorList>
            <person name="Klenk H.-P."/>
        </authorList>
    </citation>
    <scope>NUCLEOTIDE SEQUENCE [LARGE SCALE GENOMIC DNA]</scope>
    <source>
        <strain evidence="5 6">DSM 7487</strain>
    </source>
</reference>
<evidence type="ECO:0000256" key="2">
    <source>
        <dbReference type="ARBA" id="ARBA00034772"/>
    </source>
</evidence>
<dbReference type="AlphaFoldDB" id="A0A7Y9DN50"/>
<dbReference type="InterPro" id="IPR008948">
    <property type="entry name" value="L-Aspartase-like"/>
</dbReference>
<dbReference type="Pfam" id="PF00206">
    <property type="entry name" value="Lyase_1"/>
    <property type="match status" value="1"/>
</dbReference>